<comment type="caution">
    <text evidence="1">The sequence shown here is derived from an EMBL/GenBank/DDBJ whole genome shotgun (WGS) entry which is preliminary data.</text>
</comment>
<accession>A0A080ZUS5</accession>
<sequence>MCPRQVFESGCTRNPRPRAAMVSKPSELLGGTTMAVSLLATSVWLKSVTVTAPRELTVLY</sequence>
<evidence type="ECO:0000313" key="1">
    <source>
        <dbReference type="EMBL" id="ETO70386.1"/>
    </source>
</evidence>
<protein>
    <submittedName>
        <fullName evidence="1">Uncharacterized protein</fullName>
    </submittedName>
</protein>
<dbReference type="AlphaFoldDB" id="A0A080ZUS5"/>
<reference evidence="1 2" key="1">
    <citation type="submission" date="2013-11" db="EMBL/GenBank/DDBJ databases">
        <title>The Genome Sequence of Phytophthora parasitica P1976.</title>
        <authorList>
            <consortium name="The Broad Institute Genomics Platform"/>
            <person name="Russ C."/>
            <person name="Tyler B."/>
            <person name="Panabieres F."/>
            <person name="Shan W."/>
            <person name="Tripathy S."/>
            <person name="Grunwald N."/>
            <person name="Machado M."/>
            <person name="Johnson C.S."/>
            <person name="Walker B."/>
            <person name="Young S."/>
            <person name="Zeng Q."/>
            <person name="Gargeya S."/>
            <person name="Fitzgerald M."/>
            <person name="Haas B."/>
            <person name="Abouelleil A."/>
            <person name="Allen A.W."/>
            <person name="Alvarado L."/>
            <person name="Arachchi H.M."/>
            <person name="Berlin A.M."/>
            <person name="Chapman S.B."/>
            <person name="Gainer-Dewar J."/>
            <person name="Goldberg J."/>
            <person name="Griggs A."/>
            <person name="Gujja S."/>
            <person name="Hansen M."/>
            <person name="Howarth C."/>
            <person name="Imamovic A."/>
            <person name="Ireland A."/>
            <person name="Larimer J."/>
            <person name="McCowan C."/>
            <person name="Murphy C."/>
            <person name="Pearson M."/>
            <person name="Poon T.W."/>
            <person name="Priest M."/>
            <person name="Roberts A."/>
            <person name="Saif S."/>
            <person name="Shea T."/>
            <person name="Sisk P."/>
            <person name="Sykes S."/>
            <person name="Wortman J."/>
            <person name="Nusbaum C."/>
            <person name="Birren B."/>
        </authorList>
    </citation>
    <scope>NUCLEOTIDE SEQUENCE [LARGE SCALE GENOMIC DNA]</scope>
    <source>
        <strain evidence="1 2">P1976</strain>
    </source>
</reference>
<evidence type="ECO:0000313" key="2">
    <source>
        <dbReference type="Proteomes" id="UP000028582"/>
    </source>
</evidence>
<name>A0A080ZUS5_PHYNI</name>
<proteinExistence type="predicted"/>
<dbReference type="Proteomes" id="UP000028582">
    <property type="component" value="Unassembled WGS sequence"/>
</dbReference>
<dbReference type="EMBL" id="ANJA01002346">
    <property type="protein sequence ID" value="ETO70386.1"/>
    <property type="molecule type" value="Genomic_DNA"/>
</dbReference>
<organism evidence="1 2">
    <name type="scientific">Phytophthora nicotianae P1976</name>
    <dbReference type="NCBI Taxonomy" id="1317066"/>
    <lineage>
        <taxon>Eukaryota</taxon>
        <taxon>Sar</taxon>
        <taxon>Stramenopiles</taxon>
        <taxon>Oomycota</taxon>
        <taxon>Peronosporomycetes</taxon>
        <taxon>Peronosporales</taxon>
        <taxon>Peronosporaceae</taxon>
        <taxon>Phytophthora</taxon>
    </lineage>
</organism>
<gene>
    <name evidence="1" type="ORF">F444_13127</name>
</gene>